<proteinExistence type="predicted"/>
<dbReference type="EMBL" id="CP002788">
    <property type="protein sequence ID" value="AEF43046.1"/>
    <property type="molecule type" value="Genomic_DNA"/>
</dbReference>
<dbReference type="AlphaFoldDB" id="F6ESC5"/>
<protein>
    <submittedName>
        <fullName evidence="1">Uncharacterized protein</fullName>
    </submittedName>
</protein>
<sequence>MRADASDAPAPSIECAHMGDLNIETCCTTRKDTASEDSIRGVQLIHLLQYVVLYHE</sequence>
<reference evidence="1 2" key="1">
    <citation type="journal article" date="2011" name="J. Bacteriol.">
        <title>Complete genome sequence of Amycolicicoccus subflavus DQS3-9A1T, an actinomycete isolated from crude oil-polluted soil.</title>
        <authorList>
            <person name="Cai M."/>
            <person name="Chen W.M."/>
            <person name="Nie Y."/>
            <person name="Chi C.Q."/>
            <person name="Wang Y.N."/>
            <person name="Tang Y.Q."/>
            <person name="Li G.Y."/>
            <person name="Wu X.L."/>
        </authorList>
    </citation>
    <scope>NUCLEOTIDE SEQUENCE [LARGE SCALE GENOMIC DNA]</scope>
    <source>
        <strain evidence="2">DSM 45089 / DQS3-9A1</strain>
        <plasmid evidence="1 2">pAS9A-2</plasmid>
    </source>
</reference>
<keyword evidence="1" id="KW-0614">Plasmid</keyword>
<keyword evidence="2" id="KW-1185">Reference proteome</keyword>
<evidence type="ECO:0000313" key="1">
    <source>
        <dbReference type="EMBL" id="AEF43046.1"/>
    </source>
</evidence>
<dbReference type="KEGG" id="asd:AS9A_P20002"/>
<accession>F6ESC5</accession>
<geneLocation type="plasmid" evidence="1 2">
    <name>pAS9A-2</name>
</geneLocation>
<dbReference type="Proteomes" id="UP000009235">
    <property type="component" value="Plasmid pAS9A-2"/>
</dbReference>
<gene>
    <name evidence="1" type="ordered locus">AS9A_P20002</name>
</gene>
<organism evidence="1 2">
    <name type="scientific">Hoyosella subflava (strain DSM 45089 / JCM 17490 / NBRC 109087 / DQS3-9A1)</name>
    <name type="common">Amycolicicoccus subflavus</name>
    <dbReference type="NCBI Taxonomy" id="443218"/>
    <lineage>
        <taxon>Bacteria</taxon>
        <taxon>Bacillati</taxon>
        <taxon>Actinomycetota</taxon>
        <taxon>Actinomycetes</taxon>
        <taxon>Mycobacteriales</taxon>
        <taxon>Hoyosellaceae</taxon>
        <taxon>Hoyosella</taxon>
    </lineage>
</organism>
<dbReference type="HOGENOM" id="CLU_3003886_0_0_11"/>
<evidence type="ECO:0000313" key="2">
    <source>
        <dbReference type="Proteomes" id="UP000009235"/>
    </source>
</evidence>
<name>F6ESC5_HOYSD</name>